<keyword evidence="2" id="KW-1185">Reference proteome</keyword>
<sequence>MDREDIIISKYGVYPKEEYRKEIRKLLIEEINNEEYVESHDCLRLLCFLLFSIGKVEDCELIWKAKMLNMDTGCMIDALFLCGAGYKETLSYIKSKEGLEKMELFVTKDVDEDFIKEEVINEFKSYYNVM</sequence>
<proteinExistence type="predicted"/>
<reference evidence="1 2" key="1">
    <citation type="submission" date="2016-05" db="EMBL/GenBank/DDBJ databases">
        <title>Microbial solvent formation.</title>
        <authorList>
            <person name="Poehlein A."/>
            <person name="Montoya Solano J.D."/>
            <person name="Flitsch S."/>
            <person name="Krabben P."/>
            <person name="Duerre P."/>
            <person name="Daniel R."/>
        </authorList>
    </citation>
    <scope>NUCLEOTIDE SEQUENCE [LARGE SCALE GENOMIC DNA]</scope>
    <source>
        <strain evidence="1 2">DSM 2619</strain>
    </source>
</reference>
<evidence type="ECO:0000313" key="2">
    <source>
        <dbReference type="Proteomes" id="UP000190890"/>
    </source>
</evidence>
<dbReference type="Proteomes" id="UP000190890">
    <property type="component" value="Unassembled WGS sequence"/>
</dbReference>
<comment type="caution">
    <text evidence="1">The sequence shown here is derived from an EMBL/GenBank/DDBJ whole genome shotgun (WGS) entry which is preliminary data.</text>
</comment>
<dbReference type="EMBL" id="LZZM01000234">
    <property type="protein sequence ID" value="OOM71075.1"/>
    <property type="molecule type" value="Genomic_DNA"/>
</dbReference>
<evidence type="ECO:0000313" key="1">
    <source>
        <dbReference type="EMBL" id="OOM71075.1"/>
    </source>
</evidence>
<accession>A0A1S8T0R0</accession>
<dbReference type="RefSeq" id="WP_077849957.1">
    <property type="nucleotide sequence ID" value="NZ_LZZM01000234.1"/>
</dbReference>
<dbReference type="AlphaFoldDB" id="A0A1S8T0R0"/>
<name>A0A1S8T0R0_9CLOT</name>
<protein>
    <submittedName>
        <fullName evidence="1">Uncharacterized protein</fullName>
    </submittedName>
</protein>
<organism evidence="1 2">
    <name type="scientific">Clostridium puniceum</name>
    <dbReference type="NCBI Taxonomy" id="29367"/>
    <lineage>
        <taxon>Bacteria</taxon>
        <taxon>Bacillati</taxon>
        <taxon>Bacillota</taxon>
        <taxon>Clostridia</taxon>
        <taxon>Eubacteriales</taxon>
        <taxon>Clostridiaceae</taxon>
        <taxon>Clostridium</taxon>
    </lineage>
</organism>
<gene>
    <name evidence="1" type="ORF">CLPUN_50670</name>
</gene>
<dbReference type="OrthoDB" id="2652375at2"/>